<feature type="compositionally biased region" description="Low complexity" evidence="1">
    <location>
        <begin position="94"/>
        <end position="125"/>
    </location>
</feature>
<reference evidence="3" key="1">
    <citation type="journal article" date="2021" name="PeerJ">
        <title>Extensive microbial diversity within the chicken gut microbiome revealed by metagenomics and culture.</title>
        <authorList>
            <person name="Gilroy R."/>
            <person name="Ravi A."/>
            <person name="Getino M."/>
            <person name="Pursley I."/>
            <person name="Horton D.L."/>
            <person name="Alikhan N.F."/>
            <person name="Baker D."/>
            <person name="Gharbi K."/>
            <person name="Hall N."/>
            <person name="Watson M."/>
            <person name="Adriaenssens E.M."/>
            <person name="Foster-Nyarko E."/>
            <person name="Jarju S."/>
            <person name="Secka A."/>
            <person name="Antonio M."/>
            <person name="Oren A."/>
            <person name="Chaudhuri R.R."/>
            <person name="La Ragione R."/>
            <person name="Hildebrand F."/>
            <person name="Pallen M.J."/>
        </authorList>
    </citation>
    <scope>NUCLEOTIDE SEQUENCE</scope>
    <source>
        <strain evidence="3">CHK188-5543</strain>
    </source>
</reference>
<feature type="signal peptide" evidence="2">
    <location>
        <begin position="1"/>
        <end position="22"/>
    </location>
</feature>
<gene>
    <name evidence="3" type="ORF">H9736_09415</name>
</gene>
<evidence type="ECO:0000313" key="4">
    <source>
        <dbReference type="Proteomes" id="UP000886800"/>
    </source>
</evidence>
<sequence length="440" mass="47823">MKKSLSLLLAAAMLLSALTACRKEEEPSSSAPASLPPVEYTYQDGEYEVSYVVPALDRTLDYLVLSVEQDKLEILEYGCKEDNSIAGGGEASSEEASSGASSEAANSETASSEAAGSEASSTGSEEPTEHEANAQEQMEKILESFEQAGQDVDAMEPFEGADEHFYRFQRMIRTALRFAEEGDTTPVVLGKYEDGTYRSEMPNYNVYGWKEYMELTVTDGLVESVTFDAESQEDPTLLISEDPELGADGELGSCYAPIAQEFLENGEQLDALTAPTGGERVLTSFEKLAEPLLASMISAGEKEVVAHMYYDGTYTAQFSTFDSYGWKEYVTLEIQDDQITVLEFDAVSQTEGAPNKSEDTETMEQWSSSVGRDVQDLMEELYANFAASNNDVFEVENVAGATAATNNFKLLVGQLLATAATEGDSEEALEVDRVEVQAAS</sequence>
<dbReference type="Gene3D" id="3.90.1010.20">
    <property type="match status" value="3"/>
</dbReference>
<organism evidence="3 4">
    <name type="scientific">Candidatus Anaerotruncus excrementipullorum</name>
    <dbReference type="NCBI Taxonomy" id="2838465"/>
    <lineage>
        <taxon>Bacteria</taxon>
        <taxon>Bacillati</taxon>
        <taxon>Bacillota</taxon>
        <taxon>Clostridia</taxon>
        <taxon>Eubacteriales</taxon>
        <taxon>Oscillospiraceae</taxon>
        <taxon>Anaerotruncus</taxon>
    </lineage>
</organism>
<protein>
    <recommendedName>
        <fullName evidence="5">FMN-binding domain-containing protein</fullName>
    </recommendedName>
</protein>
<feature type="chain" id="PRO_5038714921" description="FMN-binding domain-containing protein" evidence="2">
    <location>
        <begin position="23"/>
        <end position="440"/>
    </location>
</feature>
<dbReference type="Proteomes" id="UP000886800">
    <property type="component" value="Unassembled WGS sequence"/>
</dbReference>
<dbReference type="AlphaFoldDB" id="A0A9D1WST3"/>
<feature type="region of interest" description="Disordered" evidence="1">
    <location>
        <begin position="83"/>
        <end position="135"/>
    </location>
</feature>
<dbReference type="EMBL" id="DXES01000195">
    <property type="protein sequence ID" value="HIX66453.1"/>
    <property type="molecule type" value="Genomic_DNA"/>
</dbReference>
<dbReference type="PROSITE" id="PS51257">
    <property type="entry name" value="PROKAR_LIPOPROTEIN"/>
    <property type="match status" value="1"/>
</dbReference>
<evidence type="ECO:0008006" key="5">
    <source>
        <dbReference type="Google" id="ProtNLM"/>
    </source>
</evidence>
<evidence type="ECO:0000313" key="3">
    <source>
        <dbReference type="EMBL" id="HIX66453.1"/>
    </source>
</evidence>
<comment type="caution">
    <text evidence="3">The sequence shown here is derived from an EMBL/GenBank/DDBJ whole genome shotgun (WGS) entry which is preliminary data.</text>
</comment>
<evidence type="ECO:0000256" key="1">
    <source>
        <dbReference type="SAM" id="MobiDB-lite"/>
    </source>
</evidence>
<proteinExistence type="predicted"/>
<keyword evidence="2" id="KW-0732">Signal</keyword>
<feature type="region of interest" description="Disordered" evidence="1">
    <location>
        <begin position="349"/>
        <end position="369"/>
    </location>
</feature>
<name>A0A9D1WST3_9FIRM</name>
<evidence type="ECO:0000256" key="2">
    <source>
        <dbReference type="SAM" id="SignalP"/>
    </source>
</evidence>
<reference evidence="3" key="2">
    <citation type="submission" date="2021-04" db="EMBL/GenBank/DDBJ databases">
        <authorList>
            <person name="Gilroy R."/>
        </authorList>
    </citation>
    <scope>NUCLEOTIDE SEQUENCE</scope>
    <source>
        <strain evidence="3">CHK188-5543</strain>
    </source>
</reference>
<accession>A0A9D1WST3</accession>